<dbReference type="Gene3D" id="1.10.3210.10">
    <property type="entry name" value="Hypothetical protein af1432"/>
    <property type="match status" value="1"/>
</dbReference>
<dbReference type="SUPFAM" id="SSF109604">
    <property type="entry name" value="HD-domain/PDEase-like"/>
    <property type="match status" value="1"/>
</dbReference>
<dbReference type="SMART" id="SM00471">
    <property type="entry name" value="HDc"/>
    <property type="match status" value="1"/>
</dbReference>
<feature type="domain" description="HD-GYP" evidence="1">
    <location>
        <begin position="123"/>
        <end position="319"/>
    </location>
</feature>
<dbReference type="Pfam" id="PF13487">
    <property type="entry name" value="HD_5"/>
    <property type="match status" value="1"/>
</dbReference>
<name>A0A140L6D3_9FIRM</name>
<dbReference type="PANTHER" id="PTHR43155:SF2">
    <property type="entry name" value="CYCLIC DI-GMP PHOSPHODIESTERASE PA4108"/>
    <property type="match status" value="1"/>
</dbReference>
<evidence type="ECO:0000313" key="2">
    <source>
        <dbReference type="EMBL" id="KXG76108.1"/>
    </source>
</evidence>
<dbReference type="EC" id="3.1.4.52" evidence="2"/>
<sequence length="384" mass="43655">MRLIPISCVKEGSILAQTLYDKDGRILLQKGVELNEGLLKKVKDNGTYMLYIHDEYSSNEIEDIIEPKIRIAAINALRETFSSFEKYNKQLKEKTGSLKERQLFKQREDYLQNLSTISKNIVDEISSAKNILVNLVDIKSLDSYTYEHSVNVTVLSLVLGVELQLSKNELYDLAIGAMLHDIGKVFLPKEILMKKEKLTDEEYAIAKEHTSRGYHYLKEHYSIPGQARIIALQHHERMNGSGYPNGISGNQITKLAKIIAITDTYDAMTSDKPYKKAVTPLEAIEYIMGSAGTLFDFEMAQTFVRKIIPYPVGTLVRLSNGDYGVVEEVPPNFPLRPKIRIIRQNAVNIEMVQVDLLKETNLVIEGIQYEAPNLSVQHYLKQNK</sequence>
<keyword evidence="3" id="KW-1185">Reference proteome</keyword>
<dbReference type="InterPro" id="IPR037522">
    <property type="entry name" value="HD_GYP_dom"/>
</dbReference>
<dbReference type="GO" id="GO:0071111">
    <property type="term" value="F:cyclic-guanylate-specific phosphodiesterase activity"/>
    <property type="evidence" value="ECO:0007669"/>
    <property type="project" value="UniProtKB-EC"/>
</dbReference>
<protein>
    <submittedName>
        <fullName evidence="2">Cyclic di-GMP phosphodiesterase response regulator RpfG</fullName>
        <ecNumber evidence="2">3.1.4.52</ecNumber>
    </submittedName>
</protein>
<dbReference type="STRING" id="520762.AN619_10650"/>
<dbReference type="OrthoDB" id="9804747at2"/>
<comment type="caution">
    <text evidence="2">The sequence shown here is derived from an EMBL/GenBank/DDBJ whole genome shotgun (WGS) entry which is preliminary data.</text>
</comment>
<dbReference type="InterPro" id="IPR003607">
    <property type="entry name" value="HD/PDEase_dom"/>
</dbReference>
<evidence type="ECO:0000259" key="1">
    <source>
        <dbReference type="PROSITE" id="PS51832"/>
    </source>
</evidence>
<keyword evidence="2" id="KW-0378">Hydrolase</keyword>
<dbReference type="Proteomes" id="UP000070456">
    <property type="component" value="Unassembled WGS sequence"/>
</dbReference>
<reference evidence="2 3" key="1">
    <citation type="submission" date="2015-12" db="EMBL/GenBank/DDBJ databases">
        <title>Draft genome sequence of the thermoanaerobe Thermotalea metallivorans, an isolate from the runoff channel of the Great Artesian Basin, Australia.</title>
        <authorList>
            <person name="Patel B.K."/>
        </authorList>
    </citation>
    <scope>NUCLEOTIDE SEQUENCE [LARGE SCALE GENOMIC DNA]</scope>
    <source>
        <strain evidence="2 3">B2-1</strain>
    </source>
</reference>
<dbReference type="EMBL" id="LOEE01000028">
    <property type="protein sequence ID" value="KXG76108.1"/>
    <property type="molecule type" value="Genomic_DNA"/>
</dbReference>
<dbReference type="PROSITE" id="PS51832">
    <property type="entry name" value="HD_GYP"/>
    <property type="match status" value="1"/>
</dbReference>
<dbReference type="RefSeq" id="WP_068555494.1">
    <property type="nucleotide sequence ID" value="NZ_LOEE01000028.1"/>
</dbReference>
<proteinExistence type="predicted"/>
<dbReference type="CDD" id="cd00077">
    <property type="entry name" value="HDc"/>
    <property type="match status" value="1"/>
</dbReference>
<dbReference type="AlphaFoldDB" id="A0A140L6D3"/>
<organism evidence="2 3">
    <name type="scientific">Thermotalea metallivorans</name>
    <dbReference type="NCBI Taxonomy" id="520762"/>
    <lineage>
        <taxon>Bacteria</taxon>
        <taxon>Bacillati</taxon>
        <taxon>Bacillota</taxon>
        <taxon>Clostridia</taxon>
        <taxon>Peptostreptococcales</taxon>
        <taxon>Thermotaleaceae</taxon>
        <taxon>Thermotalea</taxon>
    </lineage>
</organism>
<gene>
    <name evidence="2" type="primary">rpfG_4</name>
    <name evidence="2" type="ORF">AN619_10650</name>
</gene>
<accession>A0A140L6D3</accession>
<dbReference type="PANTHER" id="PTHR43155">
    <property type="entry name" value="CYCLIC DI-GMP PHOSPHODIESTERASE PA4108-RELATED"/>
    <property type="match status" value="1"/>
</dbReference>
<evidence type="ECO:0000313" key="3">
    <source>
        <dbReference type="Proteomes" id="UP000070456"/>
    </source>
</evidence>